<evidence type="ECO:0008006" key="3">
    <source>
        <dbReference type="Google" id="ProtNLM"/>
    </source>
</evidence>
<accession>A0ABT9NFF8</accession>
<organism evidence="1 2">
    <name type="scientific">Trueperella bonasi</name>
    <dbReference type="NCBI Taxonomy" id="312286"/>
    <lineage>
        <taxon>Bacteria</taxon>
        <taxon>Bacillati</taxon>
        <taxon>Actinomycetota</taxon>
        <taxon>Actinomycetes</taxon>
        <taxon>Actinomycetales</taxon>
        <taxon>Actinomycetaceae</taxon>
        <taxon>Trueperella</taxon>
    </lineage>
</organism>
<dbReference type="EMBL" id="JAUSQX010000001">
    <property type="protein sequence ID" value="MDP9806126.1"/>
    <property type="molecule type" value="Genomic_DNA"/>
</dbReference>
<gene>
    <name evidence="1" type="ORF">J2S70_000708</name>
</gene>
<dbReference type="RefSeq" id="WP_307682365.1">
    <property type="nucleotide sequence ID" value="NZ_JAUSQX010000001.1"/>
</dbReference>
<protein>
    <recommendedName>
        <fullName evidence="3">ERCC4 domain-containing protein</fullName>
    </recommendedName>
</protein>
<comment type="caution">
    <text evidence="1">The sequence shown here is derived from an EMBL/GenBank/DDBJ whole genome shotgun (WGS) entry which is preliminary data.</text>
</comment>
<sequence length="158" mass="17511">MTGGGRIVNVDGVQFEFPDRVTFCKFDELPEYQRSAGVFEHKGCALVVVDEHTLWLVEVKDYDHSGRAESEPRAGDLAKIVGQKVLGTMACLYQWQRANDDTEAASIARQAMDATKICVVLHIEPKNAGHGTQSGRKGAKAFCQAMCRVLRTWLIVEL</sequence>
<name>A0ABT9NFF8_9ACTO</name>
<keyword evidence="2" id="KW-1185">Reference proteome</keyword>
<evidence type="ECO:0000313" key="1">
    <source>
        <dbReference type="EMBL" id="MDP9806126.1"/>
    </source>
</evidence>
<dbReference type="Proteomes" id="UP001243212">
    <property type="component" value="Unassembled WGS sequence"/>
</dbReference>
<proteinExistence type="predicted"/>
<evidence type="ECO:0000313" key="2">
    <source>
        <dbReference type="Proteomes" id="UP001243212"/>
    </source>
</evidence>
<reference evidence="1 2" key="1">
    <citation type="submission" date="2023-07" db="EMBL/GenBank/DDBJ databases">
        <title>Sequencing the genomes of 1000 actinobacteria strains.</title>
        <authorList>
            <person name="Klenk H.-P."/>
        </authorList>
    </citation>
    <scope>NUCLEOTIDE SEQUENCE [LARGE SCALE GENOMIC DNA]</scope>
    <source>
        <strain evidence="1 2">DSM 17163</strain>
    </source>
</reference>